<evidence type="ECO:0008006" key="4">
    <source>
        <dbReference type="Google" id="ProtNLM"/>
    </source>
</evidence>
<proteinExistence type="predicted"/>
<keyword evidence="3" id="KW-1185">Reference proteome</keyword>
<reference evidence="2 3" key="1">
    <citation type="submission" date="2022-04" db="EMBL/GenBank/DDBJ databases">
        <title>Halobacillus sp. isolated from saltern.</title>
        <authorList>
            <person name="Won M."/>
            <person name="Lee C.-M."/>
            <person name="Woen H.-Y."/>
            <person name="Kwon S.-W."/>
        </authorList>
    </citation>
    <scope>NUCLEOTIDE SEQUENCE [LARGE SCALE GENOMIC DNA]</scope>
    <source>
        <strain evidence="2 3">SSBR10-3</strain>
    </source>
</reference>
<sequence>MWASIAIVMIGAAIFYFEFRLLKKNKRKKREIWYVAIILVPSTIAAVIESRGYQLINPLDYIEAIYSTTLSWIGL</sequence>
<dbReference type="RefSeq" id="WP_244711601.1">
    <property type="nucleotide sequence ID" value="NZ_CP095073.1"/>
</dbReference>
<gene>
    <name evidence="2" type="ORF">MUN89_03980</name>
</gene>
<organism evidence="2 3">
    <name type="scientific">Halobacillus salinarum</name>
    <dbReference type="NCBI Taxonomy" id="2932257"/>
    <lineage>
        <taxon>Bacteria</taxon>
        <taxon>Bacillati</taxon>
        <taxon>Bacillota</taxon>
        <taxon>Bacilli</taxon>
        <taxon>Bacillales</taxon>
        <taxon>Bacillaceae</taxon>
        <taxon>Halobacillus</taxon>
    </lineage>
</organism>
<name>A0ABY4ELS6_9BACI</name>
<keyword evidence="1" id="KW-1133">Transmembrane helix</keyword>
<keyword evidence="1" id="KW-0812">Transmembrane</keyword>
<feature type="transmembrane region" description="Helical" evidence="1">
    <location>
        <begin position="31"/>
        <end position="48"/>
    </location>
</feature>
<dbReference type="EMBL" id="CP095073">
    <property type="protein sequence ID" value="UOQ45124.1"/>
    <property type="molecule type" value="Genomic_DNA"/>
</dbReference>
<evidence type="ECO:0000256" key="1">
    <source>
        <dbReference type="SAM" id="Phobius"/>
    </source>
</evidence>
<feature type="transmembrane region" description="Helical" evidence="1">
    <location>
        <begin position="6"/>
        <end position="22"/>
    </location>
</feature>
<evidence type="ECO:0000313" key="3">
    <source>
        <dbReference type="Proteomes" id="UP000831787"/>
    </source>
</evidence>
<evidence type="ECO:0000313" key="2">
    <source>
        <dbReference type="EMBL" id="UOQ45124.1"/>
    </source>
</evidence>
<dbReference type="Proteomes" id="UP000831787">
    <property type="component" value="Chromosome"/>
</dbReference>
<protein>
    <recommendedName>
        <fullName evidence="4">Lycopene cyclase domain-containing protein</fullName>
    </recommendedName>
</protein>
<accession>A0ABY4ELS6</accession>
<keyword evidence="1" id="KW-0472">Membrane</keyword>